<proteinExistence type="predicted"/>
<organism evidence="4 5">
    <name type="scientific">Hibiscus trionum</name>
    <name type="common">Flower of an hour</name>
    <dbReference type="NCBI Taxonomy" id="183268"/>
    <lineage>
        <taxon>Eukaryota</taxon>
        <taxon>Viridiplantae</taxon>
        <taxon>Streptophyta</taxon>
        <taxon>Embryophyta</taxon>
        <taxon>Tracheophyta</taxon>
        <taxon>Spermatophyta</taxon>
        <taxon>Magnoliopsida</taxon>
        <taxon>eudicotyledons</taxon>
        <taxon>Gunneridae</taxon>
        <taxon>Pentapetalae</taxon>
        <taxon>rosids</taxon>
        <taxon>malvids</taxon>
        <taxon>Malvales</taxon>
        <taxon>Malvaceae</taxon>
        <taxon>Malvoideae</taxon>
        <taxon>Hibiscus</taxon>
    </lineage>
</organism>
<evidence type="ECO:0000259" key="2">
    <source>
        <dbReference type="Pfam" id="PF07944"/>
    </source>
</evidence>
<dbReference type="SUPFAM" id="SSF48208">
    <property type="entry name" value="Six-hairpin glycosidases"/>
    <property type="match status" value="1"/>
</dbReference>
<dbReference type="PANTHER" id="PTHR31151">
    <property type="entry name" value="PROLINE-TRNA LIGASE (DUF1680)"/>
    <property type="match status" value="1"/>
</dbReference>
<comment type="caution">
    <text evidence="4">The sequence shown here is derived from an EMBL/GenBank/DDBJ whole genome shotgun (WGS) entry which is preliminary data.</text>
</comment>
<keyword evidence="1" id="KW-0732">Signal</keyword>
<gene>
    <name evidence="4" type="ORF">HRI_003141000</name>
</gene>
<dbReference type="Pfam" id="PF07944">
    <property type="entry name" value="Beta-AFase-like_GH127_cat"/>
    <property type="match status" value="1"/>
</dbReference>
<dbReference type="InterPro" id="IPR012878">
    <property type="entry name" value="Beta-AFase-like_GH127_cat"/>
</dbReference>
<reference evidence="4" key="1">
    <citation type="submission" date="2023-05" db="EMBL/GenBank/DDBJ databases">
        <title>Genome and transcriptome analyses reveal genes involved in the formation of fine ridges on petal epidermal cells in Hibiscus trionum.</title>
        <authorList>
            <person name="Koshimizu S."/>
            <person name="Masuda S."/>
            <person name="Ishii T."/>
            <person name="Shirasu K."/>
            <person name="Hoshino A."/>
            <person name="Arita M."/>
        </authorList>
    </citation>
    <scope>NUCLEOTIDE SEQUENCE</scope>
    <source>
        <strain evidence="4">Hamamatsu line</strain>
    </source>
</reference>
<evidence type="ECO:0000259" key="3">
    <source>
        <dbReference type="Pfam" id="PF20736"/>
    </source>
</evidence>
<dbReference type="SUPFAM" id="SSF110221">
    <property type="entry name" value="AbfB domain"/>
    <property type="match status" value="1"/>
</dbReference>
<dbReference type="InterPro" id="IPR008928">
    <property type="entry name" value="6-hairpin_glycosidase_sf"/>
</dbReference>
<evidence type="ECO:0000313" key="5">
    <source>
        <dbReference type="Proteomes" id="UP001165190"/>
    </source>
</evidence>
<dbReference type="Proteomes" id="UP001165190">
    <property type="component" value="Unassembled WGS sequence"/>
</dbReference>
<dbReference type="AlphaFoldDB" id="A0A9W7IGH1"/>
<dbReference type="GO" id="GO:0046373">
    <property type="term" value="P:L-arabinose metabolic process"/>
    <property type="evidence" value="ECO:0007669"/>
    <property type="project" value="InterPro"/>
</dbReference>
<dbReference type="InterPro" id="IPR036195">
    <property type="entry name" value="AbfB_ABD_sf"/>
</dbReference>
<dbReference type="OrthoDB" id="5358475at2759"/>
<sequence length="859" mass="96390">MKGFALFQVFAIFSLCGNVLSKECTNSPTQLSSHTFRYQLLKSKNETWEQEMFAHYHLIPTDDSAWSDLLPRKILRQEDELSWSMMYKRMKNPGSFKVAGDFLKEVSLHDVRLDSDSIHWRAQETNLKYLLMLDVDNLVWSFRKTAGLPTPGEPYGGWEGPDVELRGHFVGHYLSATAQMWASTHNDTLKEKMTAVVSALSACQKKMGTGYLSAFPSELFDRFEAVKPVWAPYYTIHKILAGLLDQYTFVNNSQALDMTTWMVGYFYNRVQNVIRKHTVERHWASLNEETGGMNDVLYRLFTITGDPKHLLLAHLFDKPCFLGLLAVQADDISGFHANTHIPVVVGSQMRYEVTGDPLYKTISTFFMDIVNSSHSYATGGTSVGEFWSDPKRLASTLQTENEESCTTYNMLKVSRHLFRWTKEVAYADYYERALTNGVLGIQRGMEPGVMIYMLPQGRGVSKAVSYHKWGTPFDSFWCCYGTGIESFSKLGDSIYFEEDSSIHSLYIIQYISSTLEWKSGKIVINQKVGPVVSWDPYLRVTLTSSSKEGPGQSSTLNLRVPSWTLSKGAKATLNAQNLDLPVPGSFLQVKWSNGDKLTLQFPLSLRTEPIKDDRPEYASVRAILYGPYLLSGYSSGDWDIKTGSTGLVSDWISPVPAAYNNHLVSFSQESGDSTFILTNSNQSIRMEKLPKAGTDAAVHATFRLLFDDSSEKNSTIEEAIGKTVMFEPFDFPGMVVVHQGPENNLAVTDPPEDNTTCSFRLVPGLDGKDNSVSLESISRKGCYVYSGVNYSSSVSVKLNCISSSSEAGFNQAVSFAMSNGLSKYHPVSFVAKGERRNFLMVPLQSFRDESYTIYFNIQP</sequence>
<protein>
    <submittedName>
        <fullName evidence="4">Uncharacterized protein</fullName>
    </submittedName>
</protein>
<dbReference type="Pfam" id="PF20736">
    <property type="entry name" value="Glyco_hydro127M"/>
    <property type="match status" value="1"/>
</dbReference>
<feature type="signal peptide" evidence="1">
    <location>
        <begin position="1"/>
        <end position="21"/>
    </location>
</feature>
<dbReference type="EMBL" id="BSYR01000026">
    <property type="protein sequence ID" value="GMI94717.1"/>
    <property type="molecule type" value="Genomic_DNA"/>
</dbReference>
<feature type="domain" description="Non-reducing end beta-L-arabinofuranosidase-like GH127 middle" evidence="3">
    <location>
        <begin position="505"/>
        <end position="603"/>
    </location>
</feature>
<feature type="chain" id="PRO_5040722866" evidence="1">
    <location>
        <begin position="22"/>
        <end position="859"/>
    </location>
</feature>
<evidence type="ECO:0000256" key="1">
    <source>
        <dbReference type="SAM" id="SignalP"/>
    </source>
</evidence>
<dbReference type="GO" id="GO:0046556">
    <property type="term" value="F:alpha-L-arabinofuranosidase activity"/>
    <property type="evidence" value="ECO:0007669"/>
    <property type="project" value="InterPro"/>
</dbReference>
<dbReference type="PANTHER" id="PTHR31151:SF0">
    <property type="entry name" value="PROLINE-TRNA LIGASE (DUF1680)"/>
    <property type="match status" value="1"/>
</dbReference>
<dbReference type="Gene3D" id="2.80.10.50">
    <property type="match status" value="1"/>
</dbReference>
<keyword evidence="5" id="KW-1185">Reference proteome</keyword>
<feature type="domain" description="Non-reducing end beta-L-arabinofuranosidase-like GH127 catalytic" evidence="2">
    <location>
        <begin position="110"/>
        <end position="492"/>
    </location>
</feature>
<accession>A0A9W7IGH1</accession>
<evidence type="ECO:0000313" key="4">
    <source>
        <dbReference type="EMBL" id="GMI94717.1"/>
    </source>
</evidence>
<name>A0A9W7IGH1_HIBTR</name>
<dbReference type="InterPro" id="IPR049046">
    <property type="entry name" value="Beta-AFase-like_GH127_middle"/>
</dbReference>